<dbReference type="AlphaFoldDB" id="A0A9N7Z3J7"/>
<evidence type="ECO:0000313" key="2">
    <source>
        <dbReference type="Proteomes" id="UP001153269"/>
    </source>
</evidence>
<dbReference type="EMBL" id="CADEAL010003986">
    <property type="protein sequence ID" value="CAB1448694.1"/>
    <property type="molecule type" value="Genomic_DNA"/>
</dbReference>
<evidence type="ECO:0000313" key="1">
    <source>
        <dbReference type="EMBL" id="CAB1448694.1"/>
    </source>
</evidence>
<gene>
    <name evidence="1" type="ORF">PLEPLA_LOCUS36343</name>
</gene>
<dbReference type="Proteomes" id="UP001153269">
    <property type="component" value="Unassembled WGS sequence"/>
</dbReference>
<sequence length="112" mass="12326">MVKTITQWLSVGAVEQGLDADAGFADSATTDVGRHTLFKPHTVPLSKAPYSPNICSPGAHYEREEEEEEEKNVSLIKPNCLVSGSVGSLKRRLEEEWRGAEQSSALLKEEQK</sequence>
<comment type="caution">
    <text evidence="1">The sequence shown here is derived from an EMBL/GenBank/DDBJ whole genome shotgun (WGS) entry which is preliminary data.</text>
</comment>
<reference evidence="1" key="1">
    <citation type="submission" date="2020-03" db="EMBL/GenBank/DDBJ databases">
        <authorList>
            <person name="Weist P."/>
        </authorList>
    </citation>
    <scope>NUCLEOTIDE SEQUENCE</scope>
</reference>
<protein>
    <submittedName>
        <fullName evidence="1">Uncharacterized protein</fullName>
    </submittedName>
</protein>
<organism evidence="1 2">
    <name type="scientific">Pleuronectes platessa</name>
    <name type="common">European plaice</name>
    <dbReference type="NCBI Taxonomy" id="8262"/>
    <lineage>
        <taxon>Eukaryota</taxon>
        <taxon>Metazoa</taxon>
        <taxon>Chordata</taxon>
        <taxon>Craniata</taxon>
        <taxon>Vertebrata</taxon>
        <taxon>Euteleostomi</taxon>
        <taxon>Actinopterygii</taxon>
        <taxon>Neopterygii</taxon>
        <taxon>Teleostei</taxon>
        <taxon>Neoteleostei</taxon>
        <taxon>Acanthomorphata</taxon>
        <taxon>Carangaria</taxon>
        <taxon>Pleuronectiformes</taxon>
        <taxon>Pleuronectoidei</taxon>
        <taxon>Pleuronectidae</taxon>
        <taxon>Pleuronectes</taxon>
    </lineage>
</organism>
<name>A0A9N7Z3J7_PLEPL</name>
<keyword evidence="2" id="KW-1185">Reference proteome</keyword>
<accession>A0A9N7Z3J7</accession>
<proteinExistence type="predicted"/>